<evidence type="ECO:0000259" key="1">
    <source>
        <dbReference type="Pfam" id="PF05099"/>
    </source>
</evidence>
<sequence length="180" mass="19325">MIWLSNSTIARLRDQLQTRGQRPSLIAPDPSLAKEEAELMTVAAEYGPICEAMYLMMSADGKISNDERDVLKGALRNLSGDAVRSAHIDAMLDAAVKGVQEQGREARLNEVVAALHEDRARAEVAFVLSSAVAFADNAIADEENETLNSFAEGLGIDEARANQLLDEVEADLAGQKAAGE</sequence>
<dbReference type="Pfam" id="PF05099">
    <property type="entry name" value="TerB"/>
    <property type="match status" value="1"/>
</dbReference>
<evidence type="ECO:0000313" key="2">
    <source>
        <dbReference type="EMBL" id="AKV01814.1"/>
    </source>
</evidence>
<dbReference type="SUPFAM" id="SSF158682">
    <property type="entry name" value="TerB-like"/>
    <property type="match status" value="1"/>
</dbReference>
<dbReference type="EMBL" id="CP012333">
    <property type="protein sequence ID" value="AKV01814.1"/>
    <property type="molecule type" value="Genomic_DNA"/>
</dbReference>
<dbReference type="Gene3D" id="1.10.3680.10">
    <property type="entry name" value="TerB-like"/>
    <property type="match status" value="1"/>
</dbReference>
<proteinExistence type="predicted"/>
<name>A0A0K1Q7W1_9BACT</name>
<protein>
    <recommendedName>
        <fullName evidence="1">Co-chaperone DjlA N-terminal domain-containing protein</fullName>
    </recommendedName>
</protein>
<reference evidence="2 3" key="1">
    <citation type="submission" date="2015-08" db="EMBL/GenBank/DDBJ databases">
        <authorList>
            <person name="Babu N.S."/>
            <person name="Beckwith C.J."/>
            <person name="Beseler K.G."/>
            <person name="Brison A."/>
            <person name="Carone J.V."/>
            <person name="Caskin T.P."/>
            <person name="Diamond M."/>
            <person name="Durham M.E."/>
            <person name="Foxe J.M."/>
            <person name="Go M."/>
            <person name="Henderson B.A."/>
            <person name="Jones I.B."/>
            <person name="McGettigan J.A."/>
            <person name="Micheletti S.J."/>
            <person name="Nasrallah M.E."/>
            <person name="Ortiz D."/>
            <person name="Piller C.R."/>
            <person name="Privatt S.R."/>
            <person name="Schneider S.L."/>
            <person name="Sharp S."/>
            <person name="Smith T.C."/>
            <person name="Stanton J.D."/>
            <person name="Ullery H.E."/>
            <person name="Wilson R.J."/>
            <person name="Serrano M.G."/>
            <person name="Buck G."/>
            <person name="Lee V."/>
            <person name="Wang Y."/>
            <person name="Carvalho R."/>
            <person name="Voegtly L."/>
            <person name="Shi R."/>
            <person name="Duckworth R."/>
            <person name="Johnson A."/>
            <person name="Loviza R."/>
            <person name="Walstead R."/>
            <person name="Shah Z."/>
            <person name="Kiflezghi M."/>
            <person name="Wade K."/>
            <person name="Ball S.L."/>
            <person name="Bradley K.W."/>
            <person name="Asai D.J."/>
            <person name="Bowman C.A."/>
            <person name="Russell D.A."/>
            <person name="Pope W.H."/>
            <person name="Jacobs-Sera D."/>
            <person name="Hendrix R.W."/>
            <person name="Hatfull G.F."/>
        </authorList>
    </citation>
    <scope>NUCLEOTIDE SEQUENCE [LARGE SCALE GENOMIC DNA]</scope>
    <source>
        <strain evidence="2 3">DSM 27648</strain>
    </source>
</reference>
<dbReference type="KEGG" id="llu:AKJ09_08477"/>
<dbReference type="AlphaFoldDB" id="A0A0K1Q7W1"/>
<dbReference type="RefSeq" id="WP_146652840.1">
    <property type="nucleotide sequence ID" value="NZ_CP012333.1"/>
</dbReference>
<dbReference type="InterPro" id="IPR029024">
    <property type="entry name" value="TerB-like"/>
</dbReference>
<dbReference type="InterPro" id="IPR007791">
    <property type="entry name" value="DjlA_N"/>
</dbReference>
<keyword evidence="3" id="KW-1185">Reference proteome</keyword>
<dbReference type="STRING" id="1391654.AKJ09_08477"/>
<evidence type="ECO:0000313" key="3">
    <source>
        <dbReference type="Proteomes" id="UP000064967"/>
    </source>
</evidence>
<organism evidence="2 3">
    <name type="scientific">Labilithrix luteola</name>
    <dbReference type="NCBI Taxonomy" id="1391654"/>
    <lineage>
        <taxon>Bacteria</taxon>
        <taxon>Pseudomonadati</taxon>
        <taxon>Myxococcota</taxon>
        <taxon>Polyangia</taxon>
        <taxon>Polyangiales</taxon>
        <taxon>Labilitrichaceae</taxon>
        <taxon>Labilithrix</taxon>
    </lineage>
</organism>
<accession>A0A0K1Q7W1</accession>
<dbReference type="CDD" id="cd07177">
    <property type="entry name" value="terB_like"/>
    <property type="match status" value="1"/>
</dbReference>
<feature type="domain" description="Co-chaperone DjlA N-terminal" evidence="1">
    <location>
        <begin position="53"/>
        <end position="163"/>
    </location>
</feature>
<dbReference type="Proteomes" id="UP000064967">
    <property type="component" value="Chromosome"/>
</dbReference>
<gene>
    <name evidence="2" type="ORF">AKJ09_08477</name>
</gene>